<name>A0AAN8UPN1_9MAGN</name>
<evidence type="ECO:0000256" key="1">
    <source>
        <dbReference type="SAM" id="Phobius"/>
    </source>
</evidence>
<feature type="transmembrane region" description="Helical" evidence="1">
    <location>
        <begin position="12"/>
        <end position="32"/>
    </location>
</feature>
<dbReference type="PANTHER" id="PTHR35462">
    <property type="match status" value="1"/>
</dbReference>
<dbReference type="PANTHER" id="PTHR35462:SF2">
    <property type="entry name" value="TRANSMEMBRANE PROTEIN"/>
    <property type="match status" value="1"/>
</dbReference>
<feature type="transmembrane region" description="Helical" evidence="1">
    <location>
        <begin position="76"/>
        <end position="93"/>
    </location>
</feature>
<organism evidence="2 3">
    <name type="scientific">Dillenia turbinata</name>
    <dbReference type="NCBI Taxonomy" id="194707"/>
    <lineage>
        <taxon>Eukaryota</taxon>
        <taxon>Viridiplantae</taxon>
        <taxon>Streptophyta</taxon>
        <taxon>Embryophyta</taxon>
        <taxon>Tracheophyta</taxon>
        <taxon>Spermatophyta</taxon>
        <taxon>Magnoliopsida</taxon>
        <taxon>eudicotyledons</taxon>
        <taxon>Gunneridae</taxon>
        <taxon>Pentapetalae</taxon>
        <taxon>Dilleniales</taxon>
        <taxon>Dilleniaceae</taxon>
        <taxon>Dillenia</taxon>
    </lineage>
</organism>
<evidence type="ECO:0000313" key="2">
    <source>
        <dbReference type="EMBL" id="KAK6915116.1"/>
    </source>
</evidence>
<gene>
    <name evidence="2" type="ORF">RJ641_020233</name>
</gene>
<keyword evidence="1" id="KW-0472">Membrane</keyword>
<dbReference type="EMBL" id="JBAMMX010000025">
    <property type="protein sequence ID" value="KAK6915116.1"/>
    <property type="molecule type" value="Genomic_DNA"/>
</dbReference>
<protein>
    <submittedName>
        <fullName evidence="2">Uncharacterized protein</fullName>
    </submittedName>
</protein>
<sequence>MDDGDSWFARDKIYHVIFCFIISLTVSTLSSLTPYPFLRRRSIWIGSLASLSAGAAKEAADELGFFHSAGASSKDAVADLLGVLFAFVFLSLCNKSRDRPPHLPEVSMIKLRLGDSLAFVSYIYVIYRIITQTNSGDGCWEFFRLDDILERVKLFVCKGFSYVCFQGRIN</sequence>
<evidence type="ECO:0000313" key="3">
    <source>
        <dbReference type="Proteomes" id="UP001370490"/>
    </source>
</evidence>
<reference evidence="2 3" key="1">
    <citation type="submission" date="2023-12" db="EMBL/GenBank/DDBJ databases">
        <title>A high-quality genome assembly for Dillenia turbinata (Dilleniales).</title>
        <authorList>
            <person name="Chanderbali A."/>
        </authorList>
    </citation>
    <scope>NUCLEOTIDE SEQUENCE [LARGE SCALE GENOMIC DNA]</scope>
    <source>
        <strain evidence="2">LSX21</strain>
        <tissue evidence="2">Leaf</tissue>
    </source>
</reference>
<dbReference type="Proteomes" id="UP001370490">
    <property type="component" value="Unassembled WGS sequence"/>
</dbReference>
<dbReference type="AlphaFoldDB" id="A0AAN8UPN1"/>
<keyword evidence="1" id="KW-0812">Transmembrane</keyword>
<accession>A0AAN8UPN1</accession>
<keyword evidence="3" id="KW-1185">Reference proteome</keyword>
<proteinExistence type="predicted"/>
<comment type="caution">
    <text evidence="2">The sequence shown here is derived from an EMBL/GenBank/DDBJ whole genome shotgun (WGS) entry which is preliminary data.</text>
</comment>
<keyword evidence="1" id="KW-1133">Transmembrane helix</keyword>